<dbReference type="InterPro" id="IPR005149">
    <property type="entry name" value="Tscrpt_reg_PadR_N"/>
</dbReference>
<evidence type="ECO:0000259" key="1">
    <source>
        <dbReference type="Pfam" id="PF03551"/>
    </source>
</evidence>
<gene>
    <name evidence="2" type="ordered locus">Acid_5215</name>
</gene>
<name>Q01VZ7_SOLUE</name>
<dbReference type="EMBL" id="CP000473">
    <property type="protein sequence ID" value="ABJ86168.1"/>
    <property type="molecule type" value="Genomic_DNA"/>
</dbReference>
<dbReference type="InterPro" id="IPR017799">
    <property type="entry name" value="Tscrpt_reg_PadR_acidobac-type"/>
</dbReference>
<reference evidence="2" key="1">
    <citation type="submission" date="2006-10" db="EMBL/GenBank/DDBJ databases">
        <title>Complete sequence of Solibacter usitatus Ellin6076.</title>
        <authorList>
            <consortium name="US DOE Joint Genome Institute"/>
            <person name="Copeland A."/>
            <person name="Lucas S."/>
            <person name="Lapidus A."/>
            <person name="Barry K."/>
            <person name="Detter J.C."/>
            <person name="Glavina del Rio T."/>
            <person name="Hammon N."/>
            <person name="Israni S."/>
            <person name="Dalin E."/>
            <person name="Tice H."/>
            <person name="Pitluck S."/>
            <person name="Thompson L.S."/>
            <person name="Brettin T."/>
            <person name="Bruce D."/>
            <person name="Han C."/>
            <person name="Tapia R."/>
            <person name="Gilna P."/>
            <person name="Schmutz J."/>
            <person name="Larimer F."/>
            <person name="Land M."/>
            <person name="Hauser L."/>
            <person name="Kyrpides N."/>
            <person name="Mikhailova N."/>
            <person name="Janssen P.H."/>
            <person name="Kuske C.R."/>
            <person name="Richardson P."/>
        </authorList>
    </citation>
    <scope>NUCLEOTIDE SEQUENCE</scope>
    <source>
        <strain evidence="2">Ellin6076</strain>
    </source>
</reference>
<dbReference type="PANTHER" id="PTHR33169">
    <property type="entry name" value="PADR-FAMILY TRANSCRIPTIONAL REGULATOR"/>
    <property type="match status" value="1"/>
</dbReference>
<dbReference type="NCBIfam" id="TIGR03433">
    <property type="entry name" value="padR_acidobact"/>
    <property type="match status" value="1"/>
</dbReference>
<dbReference type="KEGG" id="sus:Acid_5215"/>
<dbReference type="Pfam" id="PF03551">
    <property type="entry name" value="PadR"/>
    <property type="match status" value="1"/>
</dbReference>
<proteinExistence type="predicted"/>
<organism evidence="2">
    <name type="scientific">Solibacter usitatus (strain Ellin6076)</name>
    <dbReference type="NCBI Taxonomy" id="234267"/>
    <lineage>
        <taxon>Bacteria</taxon>
        <taxon>Pseudomonadati</taxon>
        <taxon>Acidobacteriota</taxon>
        <taxon>Terriglobia</taxon>
        <taxon>Bryobacterales</taxon>
        <taxon>Solibacteraceae</taxon>
        <taxon>Candidatus Solibacter</taxon>
    </lineage>
</organism>
<dbReference type="InParanoid" id="Q01VZ7"/>
<dbReference type="eggNOG" id="COG1695">
    <property type="taxonomic scope" value="Bacteria"/>
</dbReference>
<dbReference type="InterPro" id="IPR036388">
    <property type="entry name" value="WH-like_DNA-bd_sf"/>
</dbReference>
<dbReference type="SUPFAM" id="SSF46785">
    <property type="entry name" value="Winged helix' DNA-binding domain"/>
    <property type="match status" value="1"/>
</dbReference>
<dbReference type="HOGENOM" id="CLU_063440_3_3_0"/>
<dbReference type="InterPro" id="IPR036390">
    <property type="entry name" value="WH_DNA-bd_sf"/>
</dbReference>
<protein>
    <submittedName>
        <fullName evidence="2">Transcriptional regulator, PadR family</fullName>
    </submittedName>
</protein>
<evidence type="ECO:0000313" key="2">
    <source>
        <dbReference type="EMBL" id="ABJ86168.1"/>
    </source>
</evidence>
<dbReference type="InterPro" id="IPR052509">
    <property type="entry name" value="Metal_resp_DNA-bind_regulator"/>
</dbReference>
<dbReference type="STRING" id="234267.Acid_5215"/>
<dbReference type="PANTHER" id="PTHR33169:SF14">
    <property type="entry name" value="TRANSCRIPTIONAL REGULATOR RV3488"/>
    <property type="match status" value="1"/>
</dbReference>
<sequence length="123" mass="14098">MSAISMANESRDRIQLLQGTLDMLVLRTLMFGPAHGHQISKHIQRTSDDLLQVEHGSLYPALHRLERKGWIAAKWETAGTDRKREFKYYRLTAAGRKQLVAEESKWRKLTGAVARIMWPAGEI</sequence>
<feature type="domain" description="Transcription regulator PadR N-terminal" evidence="1">
    <location>
        <begin position="25"/>
        <end position="99"/>
    </location>
</feature>
<dbReference type="Gene3D" id="1.10.10.10">
    <property type="entry name" value="Winged helix-like DNA-binding domain superfamily/Winged helix DNA-binding domain"/>
    <property type="match status" value="1"/>
</dbReference>
<accession>Q01VZ7</accession>
<dbReference type="AlphaFoldDB" id="Q01VZ7"/>